<keyword evidence="3" id="KW-0479">Metal-binding</keyword>
<keyword evidence="2 8" id="KW-0147">Chitin-binding</keyword>
<evidence type="ECO:0000256" key="4">
    <source>
        <dbReference type="ARBA" id="ARBA00022729"/>
    </source>
</evidence>
<feature type="chain" id="PRO_5041374195" evidence="9">
    <location>
        <begin position="19"/>
        <end position="317"/>
    </location>
</feature>
<dbReference type="CDD" id="cd10951">
    <property type="entry name" value="CE4_ClCDA_like"/>
    <property type="match status" value="1"/>
</dbReference>
<keyword evidence="8" id="KW-1015">Disulfide bond</keyword>
<gene>
    <name evidence="12" type="ORF">QBC41DRAFT_303639</name>
</gene>
<dbReference type="SUPFAM" id="SSF57016">
    <property type="entry name" value="Plant lectins/antimicrobial peptides"/>
    <property type="match status" value="1"/>
</dbReference>
<dbReference type="PROSITE" id="PS51677">
    <property type="entry name" value="NODB"/>
    <property type="match status" value="1"/>
</dbReference>
<keyword evidence="13" id="KW-1185">Reference proteome</keyword>
<dbReference type="Pfam" id="PF01522">
    <property type="entry name" value="Polysacc_deac_1"/>
    <property type="match status" value="1"/>
</dbReference>
<feature type="disulfide bond" evidence="8">
    <location>
        <begin position="36"/>
        <end position="48"/>
    </location>
</feature>
<evidence type="ECO:0000256" key="9">
    <source>
        <dbReference type="SAM" id="SignalP"/>
    </source>
</evidence>
<dbReference type="GO" id="GO:0046872">
    <property type="term" value="F:metal ion binding"/>
    <property type="evidence" value="ECO:0007669"/>
    <property type="project" value="UniProtKB-KW"/>
</dbReference>
<dbReference type="InterPro" id="IPR002509">
    <property type="entry name" value="NODB_dom"/>
</dbReference>
<dbReference type="Proteomes" id="UP001174997">
    <property type="component" value="Unassembled WGS sequence"/>
</dbReference>
<evidence type="ECO:0000259" key="10">
    <source>
        <dbReference type="PROSITE" id="PS50941"/>
    </source>
</evidence>
<comment type="caution">
    <text evidence="12">The sequence shown here is derived from an EMBL/GenBank/DDBJ whole genome shotgun (WGS) entry which is preliminary data.</text>
</comment>
<feature type="domain" description="NodB homology" evidence="11">
    <location>
        <begin position="95"/>
        <end position="291"/>
    </location>
</feature>
<dbReference type="Gene3D" id="3.20.20.370">
    <property type="entry name" value="Glycoside hydrolase/deacetylase"/>
    <property type="match status" value="1"/>
</dbReference>
<dbReference type="PANTHER" id="PTHR46471">
    <property type="entry name" value="CHITIN DEACETYLASE"/>
    <property type="match status" value="1"/>
</dbReference>
<evidence type="ECO:0000313" key="12">
    <source>
        <dbReference type="EMBL" id="KAK0668174.1"/>
    </source>
</evidence>
<evidence type="ECO:0000256" key="6">
    <source>
        <dbReference type="ARBA" id="ARBA00023277"/>
    </source>
</evidence>
<dbReference type="PROSITE" id="PS50941">
    <property type="entry name" value="CHIT_BIND_I_2"/>
    <property type="match status" value="1"/>
</dbReference>
<dbReference type="InterPro" id="IPR001002">
    <property type="entry name" value="Chitin-bd_1"/>
</dbReference>
<keyword evidence="7" id="KW-0170">Cobalt</keyword>
<feature type="domain" description="Chitin-binding type-1" evidence="10">
    <location>
        <begin position="26"/>
        <end position="68"/>
    </location>
</feature>
<dbReference type="Gene3D" id="3.30.60.10">
    <property type="entry name" value="Endochitinase-like"/>
    <property type="match status" value="1"/>
</dbReference>
<evidence type="ECO:0000256" key="5">
    <source>
        <dbReference type="ARBA" id="ARBA00022801"/>
    </source>
</evidence>
<accession>A0AA40D9D0</accession>
<evidence type="ECO:0000256" key="8">
    <source>
        <dbReference type="PROSITE-ProRule" id="PRU00261"/>
    </source>
</evidence>
<keyword evidence="5" id="KW-0378">Hydrolase</keyword>
<proteinExistence type="predicted"/>
<dbReference type="SMART" id="SM00270">
    <property type="entry name" value="ChtBD1"/>
    <property type="match status" value="1"/>
</dbReference>
<dbReference type="GO" id="GO:0005975">
    <property type="term" value="P:carbohydrate metabolic process"/>
    <property type="evidence" value="ECO:0007669"/>
    <property type="project" value="InterPro"/>
</dbReference>
<feature type="signal peptide" evidence="9">
    <location>
        <begin position="1"/>
        <end position="18"/>
    </location>
</feature>
<comment type="cofactor">
    <cofactor evidence="1">
        <name>Co(2+)</name>
        <dbReference type="ChEBI" id="CHEBI:48828"/>
    </cofactor>
</comment>
<comment type="caution">
    <text evidence="8">Lacks conserved residue(s) required for the propagation of feature annotation.</text>
</comment>
<dbReference type="AlphaFoldDB" id="A0AA40D9D0"/>
<keyword evidence="6" id="KW-0119">Carbohydrate metabolism</keyword>
<protein>
    <submittedName>
        <fullName evidence="12">Carbohydrate esterase</fullName>
    </submittedName>
</protein>
<evidence type="ECO:0000313" key="13">
    <source>
        <dbReference type="Proteomes" id="UP001174997"/>
    </source>
</evidence>
<reference evidence="12" key="1">
    <citation type="submission" date="2023-06" db="EMBL/GenBank/DDBJ databases">
        <title>Genome-scale phylogeny and comparative genomics of the fungal order Sordariales.</title>
        <authorList>
            <consortium name="Lawrence Berkeley National Laboratory"/>
            <person name="Hensen N."/>
            <person name="Bonometti L."/>
            <person name="Westerberg I."/>
            <person name="Brannstrom I.O."/>
            <person name="Guillou S."/>
            <person name="Cros-Aarteil S."/>
            <person name="Calhoun S."/>
            <person name="Haridas S."/>
            <person name="Kuo A."/>
            <person name="Mondo S."/>
            <person name="Pangilinan J."/>
            <person name="Riley R."/>
            <person name="Labutti K."/>
            <person name="Andreopoulos B."/>
            <person name="Lipzen A."/>
            <person name="Chen C."/>
            <person name="Yanf M."/>
            <person name="Daum C."/>
            <person name="Ng V."/>
            <person name="Clum A."/>
            <person name="Steindorff A."/>
            <person name="Ohm R."/>
            <person name="Martin F."/>
            <person name="Silar P."/>
            <person name="Natvig D."/>
            <person name="Lalanne C."/>
            <person name="Gautier V."/>
            <person name="Ament-Velasquez S.L."/>
            <person name="Kruys A."/>
            <person name="Hutchinson M.I."/>
            <person name="Powell A.J."/>
            <person name="Barry K."/>
            <person name="Miller A.N."/>
            <person name="Grigoriev I.V."/>
            <person name="Debuchy R."/>
            <person name="Gladieux P."/>
            <person name="Thoren M.H."/>
            <person name="Johannesson H."/>
        </authorList>
    </citation>
    <scope>NUCLEOTIDE SEQUENCE</scope>
    <source>
        <strain evidence="12">CBS 307.81</strain>
    </source>
</reference>
<dbReference type="EMBL" id="JAULSY010000060">
    <property type="protein sequence ID" value="KAK0668174.1"/>
    <property type="molecule type" value="Genomic_DNA"/>
</dbReference>
<dbReference type="InterPro" id="IPR036861">
    <property type="entry name" value="Endochitinase-like_sf"/>
</dbReference>
<dbReference type="InterPro" id="IPR011330">
    <property type="entry name" value="Glyco_hydro/deAcase_b/a-brl"/>
</dbReference>
<organism evidence="12 13">
    <name type="scientific">Cercophora samala</name>
    <dbReference type="NCBI Taxonomy" id="330535"/>
    <lineage>
        <taxon>Eukaryota</taxon>
        <taxon>Fungi</taxon>
        <taxon>Dikarya</taxon>
        <taxon>Ascomycota</taxon>
        <taxon>Pezizomycotina</taxon>
        <taxon>Sordariomycetes</taxon>
        <taxon>Sordariomycetidae</taxon>
        <taxon>Sordariales</taxon>
        <taxon>Lasiosphaeriaceae</taxon>
        <taxon>Cercophora</taxon>
    </lineage>
</organism>
<evidence type="ECO:0000256" key="3">
    <source>
        <dbReference type="ARBA" id="ARBA00022723"/>
    </source>
</evidence>
<feature type="disulfide bond" evidence="8">
    <location>
        <begin position="41"/>
        <end position="55"/>
    </location>
</feature>
<evidence type="ECO:0000256" key="1">
    <source>
        <dbReference type="ARBA" id="ARBA00001941"/>
    </source>
</evidence>
<dbReference type="PANTHER" id="PTHR46471:SF2">
    <property type="entry name" value="CHITIN DEACETYLASE-RELATED"/>
    <property type="match status" value="1"/>
</dbReference>
<dbReference type="GO" id="GO:0016810">
    <property type="term" value="F:hydrolase activity, acting on carbon-nitrogen (but not peptide) bonds"/>
    <property type="evidence" value="ECO:0007669"/>
    <property type="project" value="InterPro"/>
</dbReference>
<evidence type="ECO:0000259" key="11">
    <source>
        <dbReference type="PROSITE" id="PS51677"/>
    </source>
</evidence>
<evidence type="ECO:0000256" key="2">
    <source>
        <dbReference type="ARBA" id="ARBA00022669"/>
    </source>
</evidence>
<sequence>MNLLLMACLALSATAIDANSTLALRDIRCGSGLASCPSSSCCSWAGYCGYSAAHCGAYCQVGRGFCDIDHVRRLRRDHFRPQNRGKRVHDCTQPDSIALTFDDGPSAQTGPLLDLLRDEGVKATFFVNGEHREPKAYDARTGAWPGILRRVIAEGHQLASHTWGHLENLDRESSESRNQQMMWNEIMFRDILGFFPTYMRPPHGNCDGACLGQMAGLGYTVVMWNLDTDDWKNQPASNIWKSFEKFSAELWNPDHSGHGRVISLAHDTLPATLDLAKHMISQAKAKKLRFLTVGQCLGDWDRANWYRDGWTGQRRAV</sequence>
<keyword evidence="4 9" id="KW-0732">Signal</keyword>
<evidence type="ECO:0000256" key="7">
    <source>
        <dbReference type="ARBA" id="ARBA00023285"/>
    </source>
</evidence>
<dbReference type="GO" id="GO:0008061">
    <property type="term" value="F:chitin binding"/>
    <property type="evidence" value="ECO:0007669"/>
    <property type="project" value="UniProtKB-UniRule"/>
</dbReference>
<name>A0AA40D9D0_9PEZI</name>
<dbReference type="SUPFAM" id="SSF88713">
    <property type="entry name" value="Glycoside hydrolase/deacetylase"/>
    <property type="match status" value="1"/>
</dbReference>